<organism evidence="2 3">
    <name type="scientific">Desulfurella amilsii</name>
    <dbReference type="NCBI Taxonomy" id="1562698"/>
    <lineage>
        <taxon>Bacteria</taxon>
        <taxon>Pseudomonadati</taxon>
        <taxon>Campylobacterota</taxon>
        <taxon>Desulfurellia</taxon>
        <taxon>Desulfurellales</taxon>
        <taxon>Desulfurellaceae</taxon>
        <taxon>Desulfurella</taxon>
    </lineage>
</organism>
<dbReference type="AlphaFoldDB" id="A0A1X4XVT7"/>
<evidence type="ECO:0000259" key="1">
    <source>
        <dbReference type="Pfam" id="PF04851"/>
    </source>
</evidence>
<dbReference type="GO" id="GO:0003677">
    <property type="term" value="F:DNA binding"/>
    <property type="evidence" value="ECO:0007669"/>
    <property type="project" value="InterPro"/>
</dbReference>
<proteinExistence type="predicted"/>
<sequence length="848" mass="99681">MKPTELLLPEQRFPSKAYLVNELRKAIFSWREQGYPNTTPTTRRLLQFWFSEDHIVNNELFELWFCQREGIETLIYVYEAMKKRNFIDMARDFGAGPIQGYDPSYDQYPFYAFKMATGSGKTFVMALSIIWQYFNYKKENKEDYTSKFLLIAGEKNVIYDRLTRDFKDGKIFRNLPLIPPEWQEEFDLKVILKEDLIHVILEEVLFLTNIQQLEQRRSKKKEVEEYVDNVMELPEVYNVSDIYQENRIKEVLTSCPNIMILKDEAHHIYSFEKAWKKILLGLNKNLVSGYGKGINMELDFSATPKTETGALFPWIIVDFSLKEAIEMNIVKFPLKGMVKNAKEIASTKAVERYRAWIDAGIRRWREYKKALKPLSKKPVLFFQCPENKEADEIFEYINSTVPDLKNKVLRIHTDSTGEVNKADLPMAREFAKNIDDPDPEKNPYEAIVSTLMLNEGWDVRNVNVIVGLRSYTSKRRVLSEQVIGRGLRKMFPEEDANVDKSINVLEVIGPPGLIDILEELENQEGIKFVEFDTDKSLNLTTIFLDENKLDKDIEIPILSPRILIREFYLDEIEINNLPSLKIPLENKIIEMEYVAIDMLKGMEVIKRKWELPVPKDSKSVIAYYTDQILKQLKIGGAFARFYPMVKRYVVEKLFTQEVDLEDPRVLYKLSSPEVQEQLINLFVNAFRDMTFIERKPEKRNTIKLSDTIPFVWSKLVYPANRCIFNYVPCDNNFEVDFAKFLDKAEDVKAFSKIVVKMGFFVEYRDSNGNLRLYYPDFVVSTDKDEHIIIETKGREDVDVEHKDKRIKLWCEDATNLMKSKWSFIRVDQADFEKYRFKNIKELVSAQRR</sequence>
<keyword evidence="3" id="KW-1185">Reference proteome</keyword>
<dbReference type="GO" id="GO:0016787">
    <property type="term" value="F:hydrolase activity"/>
    <property type="evidence" value="ECO:0007669"/>
    <property type="project" value="InterPro"/>
</dbReference>
<reference evidence="2 3" key="1">
    <citation type="journal article" date="2017" name="Front. Microbiol.">
        <title>Genome Sequence of Desulfurella amilsii Strain TR1 and Comparative Genomics of Desulfurellaceae Family.</title>
        <authorList>
            <person name="Florentino A.P."/>
            <person name="Stams A.J."/>
            <person name="Sanchez-Andrea I."/>
        </authorList>
    </citation>
    <scope>NUCLEOTIDE SEQUENCE [LARGE SCALE GENOMIC DNA]</scope>
    <source>
        <strain evidence="2 3">TR1</strain>
    </source>
</reference>
<dbReference type="STRING" id="1562698.DESAMIL20_1205"/>
<dbReference type="SUPFAM" id="SSF52540">
    <property type="entry name" value="P-loop containing nucleoside triphosphate hydrolases"/>
    <property type="match status" value="1"/>
</dbReference>
<feature type="domain" description="Helicase/UvrB N-terminal" evidence="1">
    <location>
        <begin position="110"/>
        <end position="305"/>
    </location>
</feature>
<keyword evidence="2" id="KW-0347">Helicase</keyword>
<evidence type="ECO:0000313" key="3">
    <source>
        <dbReference type="Proteomes" id="UP000194141"/>
    </source>
</evidence>
<dbReference type="PANTHER" id="PTHR47396:SF1">
    <property type="entry name" value="ATP-DEPENDENT HELICASE IRC3-RELATED"/>
    <property type="match status" value="1"/>
</dbReference>
<dbReference type="PANTHER" id="PTHR47396">
    <property type="entry name" value="TYPE I RESTRICTION ENZYME ECOKI R PROTEIN"/>
    <property type="match status" value="1"/>
</dbReference>
<dbReference type="InterPro" id="IPR050742">
    <property type="entry name" value="Helicase_Restrict-Modif_Enz"/>
</dbReference>
<name>A0A1X4XVT7_9BACT</name>
<dbReference type="InterPro" id="IPR006935">
    <property type="entry name" value="Helicase/UvrB_N"/>
</dbReference>
<gene>
    <name evidence="2" type="ORF">DESAMIL20_1205</name>
</gene>
<dbReference type="Pfam" id="PF04851">
    <property type="entry name" value="ResIII"/>
    <property type="match status" value="1"/>
</dbReference>
<protein>
    <submittedName>
        <fullName evidence="2">Type 3 restriction-modification enzyme helicase subunit</fullName>
    </submittedName>
</protein>
<comment type="caution">
    <text evidence="2">The sequence shown here is derived from an EMBL/GenBank/DDBJ whole genome shotgun (WGS) entry which is preliminary data.</text>
</comment>
<dbReference type="InterPro" id="IPR027417">
    <property type="entry name" value="P-loop_NTPase"/>
</dbReference>
<keyword evidence="2" id="KW-0378">Hydrolase</keyword>
<dbReference type="EMBL" id="MDSU01000018">
    <property type="protein sequence ID" value="OSS41652.1"/>
    <property type="molecule type" value="Genomic_DNA"/>
</dbReference>
<dbReference type="GO" id="GO:0004386">
    <property type="term" value="F:helicase activity"/>
    <property type="evidence" value="ECO:0007669"/>
    <property type="project" value="UniProtKB-KW"/>
</dbReference>
<dbReference type="GO" id="GO:0005524">
    <property type="term" value="F:ATP binding"/>
    <property type="evidence" value="ECO:0007669"/>
    <property type="project" value="InterPro"/>
</dbReference>
<accession>A0A1X4XVT7</accession>
<evidence type="ECO:0000313" key="2">
    <source>
        <dbReference type="EMBL" id="OSS41652.1"/>
    </source>
</evidence>
<dbReference type="Proteomes" id="UP000194141">
    <property type="component" value="Unassembled WGS sequence"/>
</dbReference>
<dbReference type="GO" id="GO:0005829">
    <property type="term" value="C:cytosol"/>
    <property type="evidence" value="ECO:0007669"/>
    <property type="project" value="TreeGrafter"/>
</dbReference>
<keyword evidence="2" id="KW-0547">Nucleotide-binding</keyword>
<dbReference type="OrthoDB" id="9803459at2"/>
<dbReference type="RefSeq" id="WP_086033892.1">
    <property type="nucleotide sequence ID" value="NZ_MDSU01000018.1"/>
</dbReference>
<keyword evidence="2" id="KW-0067">ATP-binding</keyword>
<dbReference type="Gene3D" id="3.40.50.300">
    <property type="entry name" value="P-loop containing nucleotide triphosphate hydrolases"/>
    <property type="match status" value="2"/>
</dbReference>